<organism evidence="1">
    <name type="scientific">hydrothermal vent metagenome</name>
    <dbReference type="NCBI Taxonomy" id="652676"/>
    <lineage>
        <taxon>unclassified sequences</taxon>
        <taxon>metagenomes</taxon>
        <taxon>ecological metagenomes</taxon>
    </lineage>
</organism>
<gene>
    <name evidence="1" type="ORF">MNBD_ALPHA06-1391</name>
</gene>
<dbReference type="Pfam" id="PF05013">
    <property type="entry name" value="FGase"/>
    <property type="match status" value="1"/>
</dbReference>
<dbReference type="EMBL" id="UOEE01000254">
    <property type="protein sequence ID" value="VAV98018.1"/>
    <property type="molecule type" value="Genomic_DNA"/>
</dbReference>
<dbReference type="AlphaFoldDB" id="A0A3B0SBR7"/>
<dbReference type="GO" id="GO:0050129">
    <property type="term" value="F:N-formylglutamate deformylase activity"/>
    <property type="evidence" value="ECO:0007669"/>
    <property type="project" value="UniProtKB-EC"/>
</dbReference>
<accession>A0A3B0SBR7</accession>
<reference evidence="1" key="1">
    <citation type="submission" date="2018-06" db="EMBL/GenBank/DDBJ databases">
        <authorList>
            <person name="Zhirakovskaya E."/>
        </authorList>
    </citation>
    <scope>NUCLEOTIDE SEQUENCE</scope>
</reference>
<proteinExistence type="predicted"/>
<dbReference type="Gene3D" id="3.40.630.40">
    <property type="entry name" value="Zn-dependent exopeptidases"/>
    <property type="match status" value="1"/>
</dbReference>
<sequence length="265" mass="29865">PVVFAFAHSGRNYPDHFLRRTQLDLLTLRSSEDAYVDQLFERQFCPTAQFVHALFPRAWLDANRHPQAIDPDMFHGQIHAAQQNSPQVRAGFGVIPKTVAHGRNIFSRRLDANEIEARLQNTHTPYHRALETALQAAQAKFGWALLVDCHSMPGVCALRPEQEKIDIVLGDRHESTCHLQISQDINQAFSQQGLVVAHNAPYAGGYSIIRHGQPQARVHAIQVEISRALYMDEVQVRKHDGFAGLQQRISKAMQMIGKITEPCRG</sequence>
<protein>
    <submittedName>
        <fullName evidence="1">N-formylglutamate deformylase</fullName>
        <ecNumber evidence="1">3.5.1.68</ecNumber>
    </submittedName>
</protein>
<feature type="non-terminal residue" evidence="1">
    <location>
        <position position="1"/>
    </location>
</feature>
<keyword evidence="1" id="KW-0378">Hydrolase</keyword>
<dbReference type="SUPFAM" id="SSF53187">
    <property type="entry name" value="Zn-dependent exopeptidases"/>
    <property type="match status" value="1"/>
</dbReference>
<name>A0A3B0SBR7_9ZZZZ</name>
<dbReference type="InterPro" id="IPR007709">
    <property type="entry name" value="N-FG_amidohydro"/>
</dbReference>
<dbReference type="EC" id="3.5.1.68" evidence="1"/>
<evidence type="ECO:0000313" key="1">
    <source>
        <dbReference type="EMBL" id="VAV98018.1"/>
    </source>
</evidence>